<gene>
    <name evidence="1" type="ORF">AMTR_s00207p00032710</name>
</gene>
<protein>
    <submittedName>
        <fullName evidence="1">Uncharacterized protein</fullName>
    </submittedName>
</protein>
<dbReference type="EMBL" id="KI394426">
    <property type="protein sequence ID" value="ERN03017.1"/>
    <property type="molecule type" value="Genomic_DNA"/>
</dbReference>
<dbReference type="HOGENOM" id="CLU_2007013_0_0_1"/>
<dbReference type="AlphaFoldDB" id="W1NZH6"/>
<dbReference type="Proteomes" id="UP000017836">
    <property type="component" value="Unassembled WGS sequence"/>
</dbReference>
<sequence>MVNDSHVDPGDLIYCVESDGQSMISDLLCRIRRRAVHDVIKAILPIYCVESALQMVNDSHVDPLQADGERFPYRPVRIPSQQMVNDSHIDQGKSAQHDSRVAWVDPCPDGRICLAQFLCRPVPS</sequence>
<name>W1NZH6_AMBTC</name>
<proteinExistence type="predicted"/>
<reference evidence="2" key="1">
    <citation type="journal article" date="2013" name="Science">
        <title>The Amborella genome and the evolution of flowering plants.</title>
        <authorList>
            <consortium name="Amborella Genome Project"/>
        </authorList>
    </citation>
    <scope>NUCLEOTIDE SEQUENCE [LARGE SCALE GENOMIC DNA]</scope>
</reference>
<organism evidence="1 2">
    <name type="scientific">Amborella trichopoda</name>
    <dbReference type="NCBI Taxonomy" id="13333"/>
    <lineage>
        <taxon>Eukaryota</taxon>
        <taxon>Viridiplantae</taxon>
        <taxon>Streptophyta</taxon>
        <taxon>Embryophyta</taxon>
        <taxon>Tracheophyta</taxon>
        <taxon>Spermatophyta</taxon>
        <taxon>Magnoliopsida</taxon>
        <taxon>Amborellales</taxon>
        <taxon>Amborellaceae</taxon>
        <taxon>Amborella</taxon>
    </lineage>
</organism>
<keyword evidence="2" id="KW-1185">Reference proteome</keyword>
<accession>W1NZH6</accession>
<evidence type="ECO:0000313" key="1">
    <source>
        <dbReference type="EMBL" id="ERN03017.1"/>
    </source>
</evidence>
<dbReference type="Gramene" id="ERN03017">
    <property type="protein sequence ID" value="ERN03017"/>
    <property type="gene ID" value="AMTR_s00207p00032710"/>
</dbReference>
<evidence type="ECO:0000313" key="2">
    <source>
        <dbReference type="Proteomes" id="UP000017836"/>
    </source>
</evidence>